<dbReference type="EMBL" id="CH476632">
    <property type="protein sequence ID" value="EDN93200.1"/>
    <property type="molecule type" value="Genomic_DNA"/>
</dbReference>
<accession>A7EUQ8</accession>
<evidence type="ECO:0000313" key="2">
    <source>
        <dbReference type="Proteomes" id="UP000001312"/>
    </source>
</evidence>
<protein>
    <submittedName>
        <fullName evidence="1">Uncharacterized protein</fullName>
    </submittedName>
</protein>
<keyword evidence="2" id="KW-1185">Reference proteome</keyword>
<gene>
    <name evidence="1" type="ORF">SS1G_09066</name>
</gene>
<sequence length="436" mass="50376">MVLDSLESKDLASFALLNRECRQLARSRQFCAVSIDISPRSWGIVKILCHERLEREKSNNGVVSFPTLGACIRGISVKIQDNFTGMPIKDPSLEHRLDCPQTYRVPLGDYNERAIYDIPFELRKILCCQWTLPYLETLKWNLNYCFDNSLVRALARPSLQNLILFDLRNLRIDYVRPMNDTLRNFFDTYGRIETLETFSFSTPHVGFLRANNQLSNINFDSTRAGRDSIKESVMVLEILDSSQFNNLTSLGIQFSKKEEDFPKTALTLIGRLTQLKQLLISNDGGIFAPATDHDMILNSLNLLVKLEKVVIEGDVYQPDSYHRPVQYYTATYASDKDTFDKNMSEEEISKAKSDPKAGKPYWQLRHGAKMRKITIKYKERFQQLKFLYVGKGAFCFASETDQTPWQVYSSSKLTFDFFTGEMFHMAPWDRLHDGWT</sequence>
<proteinExistence type="predicted"/>
<name>A7EUQ8_SCLS1</name>
<dbReference type="Proteomes" id="UP000001312">
    <property type="component" value="Unassembled WGS sequence"/>
</dbReference>
<organism evidence="1 2">
    <name type="scientific">Sclerotinia sclerotiorum (strain ATCC 18683 / 1980 / Ss-1)</name>
    <name type="common">White mold</name>
    <name type="synonym">Whetzelinia sclerotiorum</name>
    <dbReference type="NCBI Taxonomy" id="665079"/>
    <lineage>
        <taxon>Eukaryota</taxon>
        <taxon>Fungi</taxon>
        <taxon>Dikarya</taxon>
        <taxon>Ascomycota</taxon>
        <taxon>Pezizomycotina</taxon>
        <taxon>Leotiomycetes</taxon>
        <taxon>Helotiales</taxon>
        <taxon>Sclerotiniaceae</taxon>
        <taxon>Sclerotinia</taxon>
    </lineage>
</organism>
<dbReference type="InParanoid" id="A7EUQ8"/>
<dbReference type="GeneID" id="5486279"/>
<reference evidence="2" key="1">
    <citation type="journal article" date="2011" name="PLoS Genet.">
        <title>Genomic analysis of the necrotrophic fungal pathogens Sclerotinia sclerotiorum and Botrytis cinerea.</title>
        <authorList>
            <person name="Amselem J."/>
            <person name="Cuomo C.A."/>
            <person name="van Kan J.A."/>
            <person name="Viaud M."/>
            <person name="Benito E.P."/>
            <person name="Couloux A."/>
            <person name="Coutinho P.M."/>
            <person name="de Vries R.P."/>
            <person name="Dyer P.S."/>
            <person name="Fillinger S."/>
            <person name="Fournier E."/>
            <person name="Gout L."/>
            <person name="Hahn M."/>
            <person name="Kohn L."/>
            <person name="Lapalu N."/>
            <person name="Plummer K.M."/>
            <person name="Pradier J.M."/>
            <person name="Quevillon E."/>
            <person name="Sharon A."/>
            <person name="Simon A."/>
            <person name="ten Have A."/>
            <person name="Tudzynski B."/>
            <person name="Tudzynski P."/>
            <person name="Wincker P."/>
            <person name="Andrew M."/>
            <person name="Anthouard V."/>
            <person name="Beever R.E."/>
            <person name="Beffa R."/>
            <person name="Benoit I."/>
            <person name="Bouzid O."/>
            <person name="Brault B."/>
            <person name="Chen Z."/>
            <person name="Choquer M."/>
            <person name="Collemare J."/>
            <person name="Cotton P."/>
            <person name="Danchin E.G."/>
            <person name="Da Silva C."/>
            <person name="Gautier A."/>
            <person name="Giraud C."/>
            <person name="Giraud T."/>
            <person name="Gonzalez C."/>
            <person name="Grossetete S."/>
            <person name="Guldener U."/>
            <person name="Henrissat B."/>
            <person name="Howlett B.J."/>
            <person name="Kodira C."/>
            <person name="Kretschmer M."/>
            <person name="Lappartient A."/>
            <person name="Leroch M."/>
            <person name="Levis C."/>
            <person name="Mauceli E."/>
            <person name="Neuveglise C."/>
            <person name="Oeser B."/>
            <person name="Pearson M."/>
            <person name="Poulain J."/>
            <person name="Poussereau N."/>
            <person name="Quesneville H."/>
            <person name="Rascle C."/>
            <person name="Schumacher J."/>
            <person name="Segurens B."/>
            <person name="Sexton A."/>
            <person name="Silva E."/>
            <person name="Sirven C."/>
            <person name="Soanes D.M."/>
            <person name="Talbot N.J."/>
            <person name="Templeton M."/>
            <person name="Yandava C."/>
            <person name="Yarden O."/>
            <person name="Zeng Q."/>
            <person name="Rollins J.A."/>
            <person name="Lebrun M.H."/>
            <person name="Dickman M."/>
        </authorList>
    </citation>
    <scope>NUCLEOTIDE SEQUENCE [LARGE SCALE GENOMIC DNA]</scope>
    <source>
        <strain evidence="2">ATCC 18683 / 1980 / Ss-1</strain>
    </source>
</reference>
<dbReference type="AlphaFoldDB" id="A7EUQ8"/>
<dbReference type="RefSeq" id="XP_001590301.1">
    <property type="nucleotide sequence ID" value="XM_001590251.1"/>
</dbReference>
<dbReference type="KEGG" id="ssl:SS1G_09066"/>
<evidence type="ECO:0000313" key="1">
    <source>
        <dbReference type="EMBL" id="EDN93200.1"/>
    </source>
</evidence>